<dbReference type="Gene3D" id="1.10.3730.20">
    <property type="match status" value="1"/>
</dbReference>
<gene>
    <name evidence="9" type="ORF">FC14_GL000274</name>
</gene>
<dbReference type="PANTHER" id="PTHR32322:SF18">
    <property type="entry name" value="S-ADENOSYLMETHIONINE_S-ADENOSYLHOMOCYSTEINE TRANSPORTER"/>
    <property type="match status" value="1"/>
</dbReference>
<evidence type="ECO:0000313" key="9">
    <source>
        <dbReference type="EMBL" id="KRM63714.1"/>
    </source>
</evidence>
<comment type="similarity">
    <text evidence="2">Belongs to the EamA transporter family.</text>
</comment>
<feature type="transmembrane region" description="Helical" evidence="7">
    <location>
        <begin position="38"/>
        <end position="61"/>
    </location>
</feature>
<dbReference type="InterPro" id="IPR037185">
    <property type="entry name" value="EmrE-like"/>
</dbReference>
<dbReference type="PATRIC" id="fig|1423718.3.peg.288"/>
<feature type="transmembrane region" description="Helical" evidence="7">
    <location>
        <begin position="218"/>
        <end position="243"/>
    </location>
</feature>
<evidence type="ECO:0000259" key="8">
    <source>
        <dbReference type="Pfam" id="PF00892"/>
    </source>
</evidence>
<evidence type="ECO:0000256" key="3">
    <source>
        <dbReference type="ARBA" id="ARBA00022475"/>
    </source>
</evidence>
<dbReference type="InterPro" id="IPR000620">
    <property type="entry name" value="EamA_dom"/>
</dbReference>
<dbReference type="InterPro" id="IPR050638">
    <property type="entry name" value="AA-Vitamin_Transporters"/>
</dbReference>
<keyword evidence="10" id="KW-1185">Reference proteome</keyword>
<dbReference type="EMBL" id="AYYP01000058">
    <property type="protein sequence ID" value="KRM63714.1"/>
    <property type="molecule type" value="Genomic_DNA"/>
</dbReference>
<proteinExistence type="inferred from homology"/>
<keyword evidence="3" id="KW-1003">Cell membrane</keyword>
<evidence type="ECO:0000256" key="1">
    <source>
        <dbReference type="ARBA" id="ARBA00004651"/>
    </source>
</evidence>
<evidence type="ECO:0000256" key="2">
    <source>
        <dbReference type="ARBA" id="ARBA00007362"/>
    </source>
</evidence>
<feature type="transmembrane region" description="Helical" evidence="7">
    <location>
        <begin position="189"/>
        <end position="206"/>
    </location>
</feature>
<evidence type="ECO:0000256" key="6">
    <source>
        <dbReference type="ARBA" id="ARBA00023136"/>
    </source>
</evidence>
<feature type="transmembrane region" description="Helical" evidence="7">
    <location>
        <begin position="156"/>
        <end position="177"/>
    </location>
</feature>
<evidence type="ECO:0000313" key="10">
    <source>
        <dbReference type="Proteomes" id="UP000051008"/>
    </source>
</evidence>
<comment type="subcellular location">
    <subcellularLocation>
        <location evidence="1">Cell membrane</location>
        <topology evidence="1">Multi-pass membrane protein</topology>
    </subcellularLocation>
</comment>
<reference evidence="9 10" key="1">
    <citation type="journal article" date="2015" name="Genome Announc.">
        <title>Expanding the biotechnology potential of lactobacilli through comparative genomics of 213 strains and associated genera.</title>
        <authorList>
            <person name="Sun Z."/>
            <person name="Harris H.M."/>
            <person name="McCann A."/>
            <person name="Guo C."/>
            <person name="Argimon S."/>
            <person name="Zhang W."/>
            <person name="Yang X."/>
            <person name="Jeffery I.B."/>
            <person name="Cooney J.C."/>
            <person name="Kagawa T.F."/>
            <person name="Liu W."/>
            <person name="Song Y."/>
            <person name="Salvetti E."/>
            <person name="Wrobel A."/>
            <person name="Rasinkangas P."/>
            <person name="Parkhill J."/>
            <person name="Rea M.C."/>
            <person name="O'Sullivan O."/>
            <person name="Ritari J."/>
            <person name="Douillard F.P."/>
            <person name="Paul Ross R."/>
            <person name="Yang R."/>
            <person name="Briner A.E."/>
            <person name="Felis G.E."/>
            <person name="de Vos W.M."/>
            <person name="Barrangou R."/>
            <person name="Klaenhammer T.R."/>
            <person name="Caufield P.W."/>
            <person name="Cui Y."/>
            <person name="Zhang H."/>
            <person name="O'Toole P.W."/>
        </authorList>
    </citation>
    <scope>NUCLEOTIDE SEQUENCE [LARGE SCALE GENOMIC DNA]</scope>
    <source>
        <strain evidence="9 10">DSM 20509</strain>
    </source>
</reference>
<evidence type="ECO:0000256" key="7">
    <source>
        <dbReference type="SAM" id="Phobius"/>
    </source>
</evidence>
<feature type="transmembrane region" description="Helical" evidence="7">
    <location>
        <begin position="12"/>
        <end position="32"/>
    </location>
</feature>
<organism evidence="9 10">
    <name type="scientific">Ligilactobacillus agilis DSM 20509</name>
    <dbReference type="NCBI Taxonomy" id="1423718"/>
    <lineage>
        <taxon>Bacteria</taxon>
        <taxon>Bacillati</taxon>
        <taxon>Bacillota</taxon>
        <taxon>Bacilli</taxon>
        <taxon>Lactobacillales</taxon>
        <taxon>Lactobacillaceae</taxon>
        <taxon>Ligilactobacillus</taxon>
    </lineage>
</organism>
<keyword evidence="6 7" id="KW-0472">Membrane</keyword>
<dbReference type="Pfam" id="PF00892">
    <property type="entry name" value="EamA"/>
    <property type="match status" value="2"/>
</dbReference>
<dbReference type="AlphaFoldDB" id="A0A0R2AAY0"/>
<evidence type="ECO:0000256" key="5">
    <source>
        <dbReference type="ARBA" id="ARBA00022989"/>
    </source>
</evidence>
<feature type="transmembrane region" description="Helical" evidence="7">
    <location>
        <begin position="73"/>
        <end position="96"/>
    </location>
</feature>
<name>A0A0R2AAY0_9LACO</name>
<dbReference type="SUPFAM" id="SSF103481">
    <property type="entry name" value="Multidrug resistance efflux transporter EmrE"/>
    <property type="match status" value="2"/>
</dbReference>
<feature type="domain" description="EamA" evidence="8">
    <location>
        <begin position="162"/>
        <end position="292"/>
    </location>
</feature>
<comment type="caution">
    <text evidence="9">The sequence shown here is derived from an EMBL/GenBank/DDBJ whole genome shotgun (WGS) entry which is preliminary data.</text>
</comment>
<evidence type="ECO:0000256" key="4">
    <source>
        <dbReference type="ARBA" id="ARBA00022692"/>
    </source>
</evidence>
<keyword evidence="5 7" id="KW-1133">Transmembrane helix</keyword>
<feature type="transmembrane region" description="Helical" evidence="7">
    <location>
        <begin position="276"/>
        <end position="292"/>
    </location>
</feature>
<protein>
    <submittedName>
        <fullName evidence="9">Drug metabolite exporter family protein</fullName>
    </submittedName>
</protein>
<accession>A0A0R2AAY0</accession>
<dbReference type="Proteomes" id="UP000051008">
    <property type="component" value="Unassembled WGS sequence"/>
</dbReference>
<feature type="domain" description="EamA" evidence="8">
    <location>
        <begin position="7"/>
        <end position="147"/>
    </location>
</feature>
<dbReference type="PANTHER" id="PTHR32322">
    <property type="entry name" value="INNER MEMBRANE TRANSPORTER"/>
    <property type="match status" value="1"/>
</dbReference>
<feature type="transmembrane region" description="Helical" evidence="7">
    <location>
        <begin position="102"/>
        <end position="121"/>
    </location>
</feature>
<sequence>MNNKHIMKGITIAAIASAIWGISGTTIQFISQNQNLPVAWYLSVRTLGAGTILLLISLLLYRKQTFAIFKDKTALAWLLAYATLGLMANLLTFYLAIQTGNASTATVLQYLSPLFIVIGALVFKRQTPMKTDLIAFIISLLGVVLVITKGDFTQLAISVESLLWGIGSGITAAFYIVLPRPLAKDYSPIITLGWGTFIAGILFNLYNPVWVGGPKLTLPIILSVSTVIIFGTIIPFALLLYSARFAPSDVIGIMDALQPVTTTILSVIFLKLSINVMEVIGICLVIIAIYVLQRGRRNLEAVNYREADF</sequence>
<keyword evidence="4 7" id="KW-0812">Transmembrane</keyword>
<dbReference type="GO" id="GO:0005886">
    <property type="term" value="C:plasma membrane"/>
    <property type="evidence" value="ECO:0007669"/>
    <property type="project" value="UniProtKB-SubCell"/>
</dbReference>